<dbReference type="PANTHER" id="PTHR34075">
    <property type="entry name" value="BLR3430 PROTEIN"/>
    <property type="match status" value="1"/>
</dbReference>
<dbReference type="Gene3D" id="6.10.30.10">
    <property type="match status" value="1"/>
</dbReference>
<dbReference type="SUPFAM" id="SSF50249">
    <property type="entry name" value="Nucleic acid-binding proteins"/>
    <property type="match status" value="1"/>
</dbReference>
<dbReference type="InterPro" id="IPR002878">
    <property type="entry name" value="ChsH2_C"/>
</dbReference>
<dbReference type="InterPro" id="IPR022002">
    <property type="entry name" value="ChsH2_Znr"/>
</dbReference>
<protein>
    <recommendedName>
        <fullName evidence="5">DNA-binding protein</fullName>
    </recommendedName>
</protein>
<dbReference type="InterPro" id="IPR052513">
    <property type="entry name" value="Thioester_dehydratase-like"/>
</dbReference>
<evidence type="ECO:0008006" key="5">
    <source>
        <dbReference type="Google" id="ProtNLM"/>
    </source>
</evidence>
<dbReference type="KEGG" id="rue:DT065_03505"/>
<keyword evidence="4" id="KW-1185">Reference proteome</keyword>
<accession>A0A345BW43</accession>
<feature type="domain" description="ChsH2 C-terminal OB-fold" evidence="1">
    <location>
        <begin position="52"/>
        <end position="109"/>
    </location>
</feature>
<evidence type="ECO:0000313" key="3">
    <source>
        <dbReference type="EMBL" id="AXF55174.1"/>
    </source>
</evidence>
<dbReference type="InterPro" id="IPR012340">
    <property type="entry name" value="NA-bd_OB-fold"/>
</dbReference>
<dbReference type="Proteomes" id="UP000252100">
    <property type="component" value="Chromosome"/>
</dbReference>
<organism evidence="3 4">
    <name type="scientific">Salicibibacter kimchii</name>
    <dbReference type="NCBI Taxonomy" id="2099786"/>
    <lineage>
        <taxon>Bacteria</taxon>
        <taxon>Bacillati</taxon>
        <taxon>Bacillota</taxon>
        <taxon>Bacilli</taxon>
        <taxon>Bacillales</taxon>
        <taxon>Bacillaceae</taxon>
        <taxon>Salicibibacter</taxon>
    </lineage>
</organism>
<evidence type="ECO:0000259" key="2">
    <source>
        <dbReference type="Pfam" id="PF12172"/>
    </source>
</evidence>
<dbReference type="RefSeq" id="WP_114370918.1">
    <property type="nucleotide sequence ID" value="NZ_CP031092.1"/>
</dbReference>
<evidence type="ECO:0000259" key="1">
    <source>
        <dbReference type="Pfam" id="PF01796"/>
    </source>
</evidence>
<name>A0A345BW43_9BACI</name>
<dbReference type="AlphaFoldDB" id="A0A345BW43"/>
<dbReference type="Pfam" id="PF01796">
    <property type="entry name" value="OB_ChsH2_C"/>
    <property type="match status" value="1"/>
</dbReference>
<gene>
    <name evidence="3" type="ORF">DT065_03505</name>
</gene>
<feature type="domain" description="ChsH2 rubredoxin-like zinc ribbon" evidence="2">
    <location>
        <begin position="22"/>
        <end position="45"/>
    </location>
</feature>
<sequence>MDKSTTDLPVVEEGLMDGNANLIGAKCPECNQYTFPFQPFCPRCSNEMEECTLSQEGELYTYTIIRQGPPWWKDKVPYTIGYVKLPEEIIIKSHVKNDKQNELKIGSKMLIEPHVILNEQGEKVKIYRFCPIS</sequence>
<evidence type="ECO:0000313" key="4">
    <source>
        <dbReference type="Proteomes" id="UP000252100"/>
    </source>
</evidence>
<dbReference type="PANTHER" id="PTHR34075:SF5">
    <property type="entry name" value="BLR3430 PROTEIN"/>
    <property type="match status" value="1"/>
</dbReference>
<dbReference type="EMBL" id="CP031092">
    <property type="protein sequence ID" value="AXF55174.1"/>
    <property type="molecule type" value="Genomic_DNA"/>
</dbReference>
<reference evidence="3 4" key="1">
    <citation type="journal article" date="2018" name="J. Microbiol.">
        <title>Salicibibacter kimchii gen. nov., sp. nov., a moderately halophilic and alkalitolerant bacterium in the family Bacillaceae, isolated from kimchi.</title>
        <authorList>
            <person name="Jang J.Y."/>
            <person name="Oh Y.J."/>
            <person name="Lim S.K."/>
            <person name="Park H.K."/>
            <person name="Lee C."/>
            <person name="Kim J.Y."/>
            <person name="Lee M.A."/>
            <person name="Choi H.J."/>
        </authorList>
    </citation>
    <scope>NUCLEOTIDE SEQUENCE [LARGE SCALE GENOMIC DNA]</scope>
    <source>
        <strain evidence="3 4">NKC1-1</strain>
    </source>
</reference>
<dbReference type="OrthoDB" id="9785144at2"/>
<proteinExistence type="predicted"/>
<dbReference type="Pfam" id="PF12172">
    <property type="entry name" value="zf-ChsH2"/>
    <property type="match status" value="1"/>
</dbReference>